<dbReference type="OrthoDB" id="3386327at2"/>
<protein>
    <submittedName>
        <fullName evidence="2">Multiubiquitin</fullName>
    </submittedName>
</protein>
<dbReference type="AlphaFoldDB" id="A0A1N7EQF7"/>
<accession>A0A1N7EQF7</accession>
<evidence type="ECO:0000313" key="3">
    <source>
        <dbReference type="Proteomes" id="UP000186004"/>
    </source>
</evidence>
<reference evidence="2 3" key="1">
    <citation type="submission" date="2017-01" db="EMBL/GenBank/DDBJ databases">
        <authorList>
            <person name="Mah S.A."/>
            <person name="Swanson W.J."/>
            <person name="Moy G.W."/>
            <person name="Vacquier V.D."/>
        </authorList>
    </citation>
    <scope>NUCLEOTIDE SEQUENCE [LARGE SCALE GENOMIC DNA]</scope>
    <source>
        <strain evidence="2 3">DSM 45758</strain>
    </source>
</reference>
<dbReference type="Proteomes" id="UP000186004">
    <property type="component" value="Unassembled WGS sequence"/>
</dbReference>
<dbReference type="Pfam" id="PF14452">
    <property type="entry name" value="Multi_ubiq"/>
    <property type="match status" value="1"/>
</dbReference>
<organism evidence="2 3">
    <name type="scientific">Micromonospora avicenniae</name>
    <dbReference type="NCBI Taxonomy" id="1198245"/>
    <lineage>
        <taxon>Bacteria</taxon>
        <taxon>Bacillati</taxon>
        <taxon>Actinomycetota</taxon>
        <taxon>Actinomycetes</taxon>
        <taxon>Micromonosporales</taxon>
        <taxon>Micromonosporaceae</taxon>
        <taxon>Micromonospora</taxon>
    </lineage>
</organism>
<keyword evidence="3" id="KW-1185">Reference proteome</keyword>
<dbReference type="EMBL" id="FTNF01000026">
    <property type="protein sequence ID" value="SIR90300.1"/>
    <property type="molecule type" value="Genomic_DNA"/>
</dbReference>
<dbReference type="RefSeq" id="WP_076473565.1">
    <property type="nucleotide sequence ID" value="NZ_FTNF01000026.1"/>
</dbReference>
<dbReference type="InterPro" id="IPR027802">
    <property type="entry name" value="Multi-ubiquitin_dom"/>
</dbReference>
<sequence length="91" mass="10018">MTTSAAESVNENQRPPRTITVSVNNQQVELPEHRVTGLEIKQAAIAQGVHLQPNFQLSVKRGNRYEVVGDNDTVTVHPNQEFLAVAPDDNS</sequence>
<dbReference type="STRING" id="1198245.SAMN05444858_12618"/>
<evidence type="ECO:0000259" key="1">
    <source>
        <dbReference type="Pfam" id="PF14452"/>
    </source>
</evidence>
<name>A0A1N7EQF7_9ACTN</name>
<evidence type="ECO:0000313" key="2">
    <source>
        <dbReference type="EMBL" id="SIR90300.1"/>
    </source>
</evidence>
<gene>
    <name evidence="2" type="ORF">SAMN05444858_12618</name>
</gene>
<proteinExistence type="predicted"/>
<feature type="domain" description="Multi-ubiquitin" evidence="1">
    <location>
        <begin position="20"/>
        <end position="87"/>
    </location>
</feature>